<evidence type="ECO:0000313" key="7">
    <source>
        <dbReference type="EMBL" id="MBD1366580.1"/>
    </source>
</evidence>
<evidence type="ECO:0000256" key="4">
    <source>
        <dbReference type="ARBA" id="ARBA00023136"/>
    </source>
</evidence>
<comment type="caution">
    <text evidence="7">The sequence shown here is derived from an EMBL/GenBank/DDBJ whole genome shotgun (WGS) entry which is preliminary data.</text>
</comment>
<feature type="transmembrane region" description="Helical" evidence="5">
    <location>
        <begin position="7"/>
        <end position="24"/>
    </location>
</feature>
<keyword evidence="4 5" id="KW-0472">Membrane</keyword>
<evidence type="ECO:0000259" key="6">
    <source>
        <dbReference type="Pfam" id="PF07291"/>
    </source>
</evidence>
<protein>
    <recommendedName>
        <fullName evidence="6">Methylamine utilisation protein MauE domain-containing protein</fullName>
    </recommendedName>
</protein>
<accession>A0ABR7WWB1</accession>
<proteinExistence type="predicted"/>
<keyword evidence="3 5" id="KW-1133">Transmembrane helix</keyword>
<evidence type="ECO:0000256" key="5">
    <source>
        <dbReference type="SAM" id="Phobius"/>
    </source>
</evidence>
<feature type="transmembrane region" description="Helical" evidence="5">
    <location>
        <begin position="44"/>
        <end position="66"/>
    </location>
</feature>
<feature type="transmembrane region" description="Helical" evidence="5">
    <location>
        <begin position="73"/>
        <end position="93"/>
    </location>
</feature>
<dbReference type="Proteomes" id="UP000606600">
    <property type="component" value="Unassembled WGS sequence"/>
</dbReference>
<feature type="domain" description="Methylamine utilisation protein MauE" evidence="6">
    <location>
        <begin position="4"/>
        <end position="131"/>
    </location>
</feature>
<reference evidence="7 8" key="1">
    <citation type="submission" date="2020-09" db="EMBL/GenBank/DDBJ databases">
        <title>Novel species of Mucilaginibacter isolated from a glacier on the Tibetan Plateau.</title>
        <authorList>
            <person name="Liu Q."/>
            <person name="Xin Y.-H."/>
        </authorList>
    </citation>
    <scope>NUCLEOTIDE SEQUENCE [LARGE SCALE GENOMIC DNA]</scope>
    <source>
        <strain evidence="7 8">ZT4R22</strain>
    </source>
</reference>
<evidence type="ECO:0000313" key="8">
    <source>
        <dbReference type="Proteomes" id="UP000606600"/>
    </source>
</evidence>
<sequence>MKKETILRIISGLMAAMFSYAAAIKLSDYPKSRGEMLNQVFPVPIADVLTWLIPVIEMLLIVLLLLSATRKKATWGSLILLSAFSIYIILATNDAFSRTPCSCGGVLWDSASYLAQLIFNIVFIVLSLISLTIENGRLKDFSWFHLKYKKQLASNSA</sequence>
<dbReference type="RefSeq" id="WP_191191220.1">
    <property type="nucleotide sequence ID" value="NZ_JACWMY010000013.1"/>
</dbReference>
<gene>
    <name evidence="7" type="ORF">IDJ77_22390</name>
</gene>
<keyword evidence="8" id="KW-1185">Reference proteome</keyword>
<name>A0ABR7WWB1_9SPHI</name>
<feature type="transmembrane region" description="Helical" evidence="5">
    <location>
        <begin position="113"/>
        <end position="133"/>
    </location>
</feature>
<dbReference type="InterPro" id="IPR009908">
    <property type="entry name" value="Methylamine_util_MauE"/>
</dbReference>
<organism evidence="7 8">
    <name type="scientific">Mucilaginibacter pankratovii</name>
    <dbReference type="NCBI Taxonomy" id="2772110"/>
    <lineage>
        <taxon>Bacteria</taxon>
        <taxon>Pseudomonadati</taxon>
        <taxon>Bacteroidota</taxon>
        <taxon>Sphingobacteriia</taxon>
        <taxon>Sphingobacteriales</taxon>
        <taxon>Sphingobacteriaceae</taxon>
        <taxon>Mucilaginibacter</taxon>
    </lineage>
</organism>
<comment type="subcellular location">
    <subcellularLocation>
        <location evidence="1">Membrane</location>
        <topology evidence="1">Multi-pass membrane protein</topology>
    </subcellularLocation>
</comment>
<evidence type="ECO:0000256" key="2">
    <source>
        <dbReference type="ARBA" id="ARBA00022692"/>
    </source>
</evidence>
<dbReference type="Pfam" id="PF07291">
    <property type="entry name" value="MauE"/>
    <property type="match status" value="1"/>
</dbReference>
<evidence type="ECO:0000256" key="1">
    <source>
        <dbReference type="ARBA" id="ARBA00004141"/>
    </source>
</evidence>
<evidence type="ECO:0000256" key="3">
    <source>
        <dbReference type="ARBA" id="ARBA00022989"/>
    </source>
</evidence>
<dbReference type="EMBL" id="JACWMY010000013">
    <property type="protein sequence ID" value="MBD1366580.1"/>
    <property type="molecule type" value="Genomic_DNA"/>
</dbReference>
<keyword evidence="2 5" id="KW-0812">Transmembrane</keyword>